<feature type="domain" description="Myb-like" evidence="2">
    <location>
        <begin position="392"/>
        <end position="447"/>
    </location>
</feature>
<feature type="domain" description="HTH myb-type" evidence="3">
    <location>
        <begin position="395"/>
        <end position="451"/>
    </location>
</feature>
<dbReference type="Gene3D" id="1.10.246.220">
    <property type="match status" value="1"/>
</dbReference>
<dbReference type="InterPro" id="IPR017930">
    <property type="entry name" value="Myb_dom"/>
</dbReference>
<evidence type="ECO:0000259" key="2">
    <source>
        <dbReference type="PROSITE" id="PS50090"/>
    </source>
</evidence>
<dbReference type="PANTHER" id="PTHR46993:SF6">
    <property type="entry name" value="MYB TRANSCRIPTION FACTOR"/>
    <property type="match status" value="1"/>
</dbReference>
<feature type="compositionally biased region" description="Gly residues" evidence="1">
    <location>
        <begin position="136"/>
        <end position="150"/>
    </location>
</feature>
<evidence type="ECO:0000313" key="5">
    <source>
        <dbReference type="Proteomes" id="UP001497512"/>
    </source>
</evidence>
<protein>
    <submittedName>
        <fullName evidence="4">Uncharacterized protein</fullName>
    </submittedName>
</protein>
<dbReference type="SMART" id="SM00717">
    <property type="entry name" value="SANT"/>
    <property type="match status" value="1"/>
</dbReference>
<gene>
    <name evidence="4" type="ORF">CSSPTR1EN2_LOCUS2449</name>
</gene>
<dbReference type="Pfam" id="PF00249">
    <property type="entry name" value="Myb_DNA-binding"/>
    <property type="match status" value="1"/>
</dbReference>
<dbReference type="EMBL" id="OZ019902">
    <property type="protein sequence ID" value="CAK9194284.1"/>
    <property type="molecule type" value="Genomic_DNA"/>
</dbReference>
<dbReference type="PANTHER" id="PTHR46993">
    <property type="entry name" value="MYB TRANSCRIPTION FACTOR"/>
    <property type="match status" value="1"/>
</dbReference>
<dbReference type="PROSITE" id="PS50090">
    <property type="entry name" value="MYB_LIKE"/>
    <property type="match status" value="1"/>
</dbReference>
<name>A0ABP0TED1_9BRYO</name>
<proteinExistence type="predicted"/>
<evidence type="ECO:0000256" key="1">
    <source>
        <dbReference type="SAM" id="MobiDB-lite"/>
    </source>
</evidence>
<dbReference type="CDD" id="cd11660">
    <property type="entry name" value="SANT_TRF"/>
    <property type="match status" value="1"/>
</dbReference>
<organism evidence="4 5">
    <name type="scientific">Sphagnum troendelagicum</name>
    <dbReference type="NCBI Taxonomy" id="128251"/>
    <lineage>
        <taxon>Eukaryota</taxon>
        <taxon>Viridiplantae</taxon>
        <taxon>Streptophyta</taxon>
        <taxon>Embryophyta</taxon>
        <taxon>Bryophyta</taxon>
        <taxon>Sphagnophytina</taxon>
        <taxon>Sphagnopsida</taxon>
        <taxon>Sphagnales</taxon>
        <taxon>Sphagnaceae</taxon>
        <taxon>Sphagnum</taxon>
    </lineage>
</organism>
<sequence>MARERSSDVSAAYRKLMKEETAGERLVKIWIWEYVLKFSSDEGLISELLDSLAFPDDVPRLKQMRLLKELSGQIIRGLVLQKALDTLEGLLEVVSNVATKEAPEPPGPLVEEKGRRGRKRLRAPGGGTRILRTGSDGCGTTVGGGHGGDGQQERDRSDLVELIKEVRKELQDETDVESSVSRKRKNKEVENKLKTFIETAWTELGPMFLEKVEVAVMNGLYKGATGVQTEEVVLSQPTGAGKPVEELADKEAKKKVVDKEVIQQKTRDLERARQGLLASVAQLEKLVEDPLPAALERLNENGADDDSVQVPASTSGRGLQSAPAPSTRRKFLDPHPSAHSQRWNDDEIDDNPPTNSPSVTRQVQLTPLSSPQQMSPLVPMNRPKPAPSRGGMAYRRKNKWSEEEVETLKREVWKYGKGRWKLILQNNYNIFRDRTEVNLKDKWRNLERYEGIHEDKAVE</sequence>
<evidence type="ECO:0000259" key="3">
    <source>
        <dbReference type="PROSITE" id="PS51294"/>
    </source>
</evidence>
<dbReference type="PROSITE" id="PS51294">
    <property type="entry name" value="HTH_MYB"/>
    <property type="match status" value="1"/>
</dbReference>
<reference evidence="4" key="1">
    <citation type="submission" date="2024-02" db="EMBL/GenBank/DDBJ databases">
        <authorList>
            <consortium name="ELIXIR-Norway"/>
            <consortium name="Elixir Norway"/>
        </authorList>
    </citation>
    <scope>NUCLEOTIDE SEQUENCE</scope>
</reference>
<dbReference type="InterPro" id="IPR001005">
    <property type="entry name" value="SANT/Myb"/>
</dbReference>
<feature type="compositionally biased region" description="Polar residues" evidence="1">
    <location>
        <begin position="352"/>
        <end position="375"/>
    </location>
</feature>
<feature type="region of interest" description="Disordered" evidence="1">
    <location>
        <begin position="299"/>
        <end position="393"/>
    </location>
</feature>
<dbReference type="InterPro" id="IPR009057">
    <property type="entry name" value="Homeodomain-like_sf"/>
</dbReference>
<feature type="region of interest" description="Disordered" evidence="1">
    <location>
        <begin position="100"/>
        <end position="155"/>
    </location>
</feature>
<keyword evidence="5" id="KW-1185">Reference proteome</keyword>
<dbReference type="SUPFAM" id="SSF46689">
    <property type="entry name" value="Homeodomain-like"/>
    <property type="match status" value="1"/>
</dbReference>
<dbReference type="Proteomes" id="UP001497512">
    <property type="component" value="Chromosome 10"/>
</dbReference>
<accession>A0ABP0TED1</accession>
<evidence type="ECO:0000313" key="4">
    <source>
        <dbReference type="EMBL" id="CAK9194284.1"/>
    </source>
</evidence>